<keyword evidence="2" id="KW-1133">Transmembrane helix</keyword>
<protein>
    <submittedName>
        <fullName evidence="3">Uncharacterized protein</fullName>
    </submittedName>
</protein>
<evidence type="ECO:0000256" key="2">
    <source>
        <dbReference type="SAM" id="Phobius"/>
    </source>
</evidence>
<dbReference type="OrthoDB" id="3251949at2759"/>
<feature type="transmembrane region" description="Helical" evidence="2">
    <location>
        <begin position="227"/>
        <end position="249"/>
    </location>
</feature>
<evidence type="ECO:0000256" key="1">
    <source>
        <dbReference type="SAM" id="MobiDB-lite"/>
    </source>
</evidence>
<feature type="transmembrane region" description="Helical" evidence="2">
    <location>
        <begin position="132"/>
        <end position="157"/>
    </location>
</feature>
<feature type="transmembrane region" description="Helical" evidence="2">
    <location>
        <begin position="177"/>
        <end position="200"/>
    </location>
</feature>
<keyword evidence="2" id="KW-0472">Membrane</keyword>
<dbReference type="Proteomes" id="UP000193067">
    <property type="component" value="Unassembled WGS sequence"/>
</dbReference>
<keyword evidence="4" id="KW-1185">Reference proteome</keyword>
<evidence type="ECO:0000313" key="3">
    <source>
        <dbReference type="EMBL" id="OSD04651.1"/>
    </source>
</evidence>
<feature type="compositionally biased region" description="Basic and acidic residues" evidence="1">
    <location>
        <begin position="357"/>
        <end position="376"/>
    </location>
</feature>
<reference evidence="3 4" key="1">
    <citation type="journal article" date="2015" name="Biotechnol. Biofuels">
        <title>Enhanced degradation of softwood versus hardwood by the white-rot fungus Pycnoporus coccineus.</title>
        <authorList>
            <person name="Couturier M."/>
            <person name="Navarro D."/>
            <person name="Chevret D."/>
            <person name="Henrissat B."/>
            <person name="Piumi F."/>
            <person name="Ruiz-Duenas F.J."/>
            <person name="Martinez A.T."/>
            <person name="Grigoriev I.V."/>
            <person name="Riley R."/>
            <person name="Lipzen A."/>
            <person name="Berrin J.G."/>
            <person name="Master E.R."/>
            <person name="Rosso M.N."/>
        </authorList>
    </citation>
    <scope>NUCLEOTIDE SEQUENCE [LARGE SCALE GENOMIC DNA]</scope>
    <source>
        <strain evidence="3 4">BRFM310</strain>
    </source>
</reference>
<feature type="transmembrane region" description="Helical" evidence="2">
    <location>
        <begin position="62"/>
        <end position="81"/>
    </location>
</feature>
<evidence type="ECO:0000313" key="4">
    <source>
        <dbReference type="Proteomes" id="UP000193067"/>
    </source>
</evidence>
<dbReference type="EMBL" id="KZ084096">
    <property type="protein sequence ID" value="OSD04651.1"/>
    <property type="molecule type" value="Genomic_DNA"/>
</dbReference>
<feature type="region of interest" description="Disordered" evidence="1">
    <location>
        <begin position="404"/>
        <end position="434"/>
    </location>
</feature>
<organism evidence="3 4">
    <name type="scientific">Trametes coccinea (strain BRFM310)</name>
    <name type="common">Pycnoporus coccineus</name>
    <dbReference type="NCBI Taxonomy" id="1353009"/>
    <lineage>
        <taxon>Eukaryota</taxon>
        <taxon>Fungi</taxon>
        <taxon>Dikarya</taxon>
        <taxon>Basidiomycota</taxon>
        <taxon>Agaricomycotina</taxon>
        <taxon>Agaricomycetes</taxon>
        <taxon>Polyporales</taxon>
        <taxon>Polyporaceae</taxon>
        <taxon>Trametes</taxon>
    </lineage>
</organism>
<dbReference type="PANTHER" id="PTHR40465:SF1">
    <property type="entry name" value="DUF6534 DOMAIN-CONTAINING PROTEIN"/>
    <property type="match status" value="1"/>
</dbReference>
<accession>A0A1Y2IWR0</accession>
<proteinExistence type="predicted"/>
<name>A0A1Y2IWR0_TRAC3</name>
<sequence length="434" mass="48209">MPMYTRTAADSLTWGSLSDVDGHPPKETTGPILIQSFMQYLCQGVIISQGVKFYHRWEDDPVALRVYVVLLLFFSLLQTVLESYKTWVEVIDGLHWWTSKLHWTEFFFNALICALCEAFLIRRCYRITQRSWVVLSLLSGLLVTTTIASIILTIRISDVVGPFLDNGNADPLHASTFAYPLWVYGTLVMALSLTTIHLNIRRPPLVSVSLWRTRTGLRHLDRTLNHIIFITFESAALPTACMLFSAAIFSVREYGPEGAPVSDTAAANAQLMSKRSLHLDLFFAILTGKVYTLGILRTLNSRTQFRAGLHTSNLGRRSLTGWDGDAHGEQQAAGGQECSCAPQQDGRVRRGSGVDMASRDRHGTQDPYERSSEDTLRVGPEMGQVDFGAALGDRCVRVQSMPTAHYTAPKIRKTASKGSCGAAEGYPKPWHSPP</sequence>
<feature type="region of interest" description="Disordered" evidence="1">
    <location>
        <begin position="320"/>
        <end position="376"/>
    </location>
</feature>
<feature type="transmembrane region" description="Helical" evidence="2">
    <location>
        <begin position="101"/>
        <end position="120"/>
    </location>
</feature>
<feature type="transmembrane region" description="Helical" evidence="2">
    <location>
        <begin position="281"/>
        <end position="299"/>
    </location>
</feature>
<keyword evidence="2" id="KW-0812">Transmembrane</keyword>
<dbReference type="STRING" id="1353009.A0A1Y2IWR0"/>
<dbReference type="AlphaFoldDB" id="A0A1Y2IWR0"/>
<dbReference type="PANTHER" id="PTHR40465">
    <property type="entry name" value="CHROMOSOME 1, WHOLE GENOME SHOTGUN SEQUENCE"/>
    <property type="match status" value="1"/>
</dbReference>
<gene>
    <name evidence="3" type="ORF">PYCCODRAFT_1466107</name>
</gene>